<keyword evidence="2" id="KW-0808">Transferase</keyword>
<feature type="domain" description="Methyltransferase" evidence="1">
    <location>
        <begin position="64"/>
        <end position="155"/>
    </location>
</feature>
<gene>
    <name evidence="2" type="ORF">NDK43_27275</name>
</gene>
<protein>
    <submittedName>
        <fullName evidence="2">Methyltransferase domain-containing protein</fullName>
    </submittedName>
</protein>
<dbReference type="GO" id="GO:0008168">
    <property type="term" value="F:methyltransferase activity"/>
    <property type="evidence" value="ECO:0007669"/>
    <property type="project" value="UniProtKB-KW"/>
</dbReference>
<reference evidence="2 3" key="1">
    <citation type="submission" date="2022-06" db="EMBL/GenBank/DDBJ databases">
        <authorList>
            <person name="Jeon C.O."/>
        </authorList>
    </citation>
    <scope>NUCLEOTIDE SEQUENCE [LARGE SCALE GENOMIC DNA]</scope>
    <source>
        <strain evidence="2 3">KCTC 13943</strain>
    </source>
</reference>
<evidence type="ECO:0000313" key="3">
    <source>
        <dbReference type="Proteomes" id="UP001523262"/>
    </source>
</evidence>
<accession>A0ABT0WGC4</accession>
<dbReference type="EMBL" id="JAMQCR010000002">
    <property type="protein sequence ID" value="MCM2535365.1"/>
    <property type="molecule type" value="Genomic_DNA"/>
</dbReference>
<comment type="caution">
    <text evidence="2">The sequence shown here is derived from an EMBL/GenBank/DDBJ whole genome shotgun (WGS) entry which is preliminary data.</text>
</comment>
<keyword evidence="3" id="KW-1185">Reference proteome</keyword>
<dbReference type="Gene3D" id="3.40.50.150">
    <property type="entry name" value="Vaccinia Virus protein VP39"/>
    <property type="match status" value="1"/>
</dbReference>
<organism evidence="2 3">
    <name type="scientific">Neobacillus pocheonensis</name>
    <dbReference type="NCBI Taxonomy" id="363869"/>
    <lineage>
        <taxon>Bacteria</taxon>
        <taxon>Bacillati</taxon>
        <taxon>Bacillota</taxon>
        <taxon>Bacilli</taxon>
        <taxon>Bacillales</taxon>
        <taxon>Bacillaceae</taxon>
        <taxon>Neobacillus</taxon>
    </lineage>
</organism>
<dbReference type="CDD" id="cd02440">
    <property type="entry name" value="AdoMet_MTases"/>
    <property type="match status" value="1"/>
</dbReference>
<dbReference type="Proteomes" id="UP001523262">
    <property type="component" value="Unassembled WGS sequence"/>
</dbReference>
<proteinExistence type="predicted"/>
<sequence length="237" mass="27494">MFRGFKERAIEPEMMDDFSKGGIELQKALQHLRIINRIFGASAPTLYGVQRLWNEANKPRHLSILDIGSGSGDVNRRILKWADKNQIDLKITLVDITEEACEEARQFFHNEPRVEVIRSDLFELSKNCADLVTGTQFVHHFAADDLQKVIVRMLKASRIGIVVNDIHRHWIPWTAVWLTSRIISNNQYILNDAPLSVAKGFRLEDWKNLEKALGELNMFYSWRPLFRYVVIIGKHKI</sequence>
<evidence type="ECO:0000259" key="1">
    <source>
        <dbReference type="Pfam" id="PF13649"/>
    </source>
</evidence>
<keyword evidence="2" id="KW-0489">Methyltransferase</keyword>
<dbReference type="InterPro" id="IPR029063">
    <property type="entry name" value="SAM-dependent_MTases_sf"/>
</dbReference>
<evidence type="ECO:0000313" key="2">
    <source>
        <dbReference type="EMBL" id="MCM2535365.1"/>
    </source>
</evidence>
<dbReference type="InterPro" id="IPR041698">
    <property type="entry name" value="Methyltransf_25"/>
</dbReference>
<dbReference type="SUPFAM" id="SSF53335">
    <property type="entry name" value="S-adenosyl-L-methionine-dependent methyltransferases"/>
    <property type="match status" value="1"/>
</dbReference>
<dbReference type="Pfam" id="PF13649">
    <property type="entry name" value="Methyltransf_25"/>
    <property type="match status" value="1"/>
</dbReference>
<dbReference type="GO" id="GO:0032259">
    <property type="term" value="P:methylation"/>
    <property type="evidence" value="ECO:0007669"/>
    <property type="project" value="UniProtKB-KW"/>
</dbReference>
<name>A0ABT0WGC4_9BACI</name>